<dbReference type="InterPro" id="IPR041700">
    <property type="entry name" value="OMP_b-brl_3"/>
</dbReference>
<dbReference type="AlphaFoldDB" id="A0A5C7B5A9"/>
<sequence length="926" mass="105324">MKKLIYVIALLSVSISFSQSKSFKISGKILSEDNKEPLEAATIYLERVRDSSLVTYTISDKDGLFEILEETYDEKLNLFIDFVGYQTYFKQITINKDVIDIGAIALGISNALDEVVIKSRSPITFKKDTLEFNVTSFKTKKDANVEDLLKQLPGVEVDEAGKITVNGKDVSKILVNGKPFFGDDPTITTRNLTKDIIEKVQITDTKTKSEAFSGEEGDTENKTINLTIKEENNKGVFGRVSGGAGTDERYELAGMVNFFDNDRRVSVLAGGNNTNSPGFSFGEIQKMFGGGYSMSMNSSGAFTIDGRSFGNGEGITTSQNAGANYADVLSDKVEINADYFYSGSNSDNETITERENILPDSRFFSDSRSKSLSNGENHSANLGFDIEIDSTFLININPSLKWSTSNRTFSEEEETRNEDNELTNQSTTASFSESDAKNFDNELDITKRFGNNGAFLKFKIDTEYNTSVSNDFLTSETNFLNSSEEDIIRDQFTDSENNNRSFNASVTYRLPLIAKELFLDFEYNFRDDNRSNLRRTFDRDEGTNQFADFNLDLSTDFEYQNKENSPSLKLSYRKEKWSTSFTTKYVFRTLENKDFLRPELDIKRNFEAIELRSYFNYRFSEKASMYTGYSLNNRPPSLTQLQPFQNVTNPLNTITGNPNLEPTNSHRLYMGYNAFDFQKKTGIYSYASVNFNNNAVVSRTIVNLETLKRTTTYANVNGNYDLYGNINYSKTVKTDSIRSIKFDAGISASLNRNVNFNNEVQYKSNVTSLTPSAGLRLTWKKVLELRPRYRLTFTKNTFDIETFEDVDFIRHDLDLNFTTYLPKAFEWTNNIDFAYNPNVAAGFQKSAWFWNSTLAYSFLDDKALMTLKVYDLLNQNTNARRRATQNFIEDSQSTVLEQYFMLSFSWKFNSLGSKGETGQGDIFFMD</sequence>
<dbReference type="SUPFAM" id="SSF56935">
    <property type="entry name" value="Porins"/>
    <property type="match status" value="1"/>
</dbReference>
<dbReference type="Pfam" id="PF13715">
    <property type="entry name" value="CarbopepD_reg_2"/>
    <property type="match status" value="1"/>
</dbReference>
<feature type="domain" description="Outer membrane protein beta-barrel" evidence="2">
    <location>
        <begin position="448"/>
        <end position="906"/>
    </location>
</feature>
<comment type="caution">
    <text evidence="3">The sequence shown here is derived from an EMBL/GenBank/DDBJ whole genome shotgun (WGS) entry which is preliminary data.</text>
</comment>
<dbReference type="Pfam" id="PF14905">
    <property type="entry name" value="OMP_b-brl_3"/>
    <property type="match status" value="1"/>
</dbReference>
<protein>
    <submittedName>
        <fullName evidence="3">Outer membrane beta-barrel protein</fullName>
    </submittedName>
</protein>
<accession>A0A5C7B5A9</accession>
<evidence type="ECO:0000259" key="2">
    <source>
        <dbReference type="Pfam" id="PF14905"/>
    </source>
</evidence>
<dbReference type="STRING" id="1123037.GCA_000425305_03195"/>
<feature type="region of interest" description="Disordered" evidence="1">
    <location>
        <begin position="404"/>
        <end position="433"/>
    </location>
</feature>
<dbReference type="OrthoDB" id="1682379at2"/>
<evidence type="ECO:0000313" key="3">
    <source>
        <dbReference type="EMBL" id="TXE15739.1"/>
    </source>
</evidence>
<dbReference type="SUPFAM" id="SSF49464">
    <property type="entry name" value="Carboxypeptidase regulatory domain-like"/>
    <property type="match status" value="1"/>
</dbReference>
<dbReference type="Proteomes" id="UP000321938">
    <property type="component" value="Unassembled WGS sequence"/>
</dbReference>
<dbReference type="InterPro" id="IPR008969">
    <property type="entry name" value="CarboxyPept-like_regulatory"/>
</dbReference>
<dbReference type="EMBL" id="VOSB01000025">
    <property type="protein sequence ID" value="TXE15739.1"/>
    <property type="molecule type" value="Genomic_DNA"/>
</dbReference>
<keyword evidence="4" id="KW-1185">Reference proteome</keyword>
<evidence type="ECO:0000313" key="4">
    <source>
        <dbReference type="Proteomes" id="UP000321938"/>
    </source>
</evidence>
<gene>
    <name evidence="3" type="ORF">ES692_15270</name>
</gene>
<evidence type="ECO:0000256" key="1">
    <source>
        <dbReference type="SAM" id="MobiDB-lite"/>
    </source>
</evidence>
<dbReference type="RefSeq" id="WP_147232006.1">
    <property type="nucleotide sequence ID" value="NZ_VOSB01000025.1"/>
</dbReference>
<proteinExistence type="predicted"/>
<name>A0A5C7B5A9_9FLAO</name>
<organism evidence="3 4">
    <name type="scientific">Psychroserpens burtonensis</name>
    <dbReference type="NCBI Taxonomy" id="49278"/>
    <lineage>
        <taxon>Bacteria</taxon>
        <taxon>Pseudomonadati</taxon>
        <taxon>Bacteroidota</taxon>
        <taxon>Flavobacteriia</taxon>
        <taxon>Flavobacteriales</taxon>
        <taxon>Flavobacteriaceae</taxon>
        <taxon>Psychroserpens</taxon>
    </lineage>
</organism>
<reference evidence="3 4" key="1">
    <citation type="submission" date="2019-08" db="EMBL/GenBank/DDBJ databases">
        <title>Genome of Psychroserpens burtonensis ACAM 167.</title>
        <authorList>
            <person name="Bowman J.P."/>
        </authorList>
    </citation>
    <scope>NUCLEOTIDE SEQUENCE [LARGE SCALE GENOMIC DNA]</scope>
    <source>
        <strain evidence="3 4">ACAM 167</strain>
    </source>
</reference>